<dbReference type="InterPro" id="IPR003386">
    <property type="entry name" value="LACT/PDAT_acylTrfase"/>
</dbReference>
<dbReference type="Pfam" id="PF02450">
    <property type="entry name" value="LCAT"/>
    <property type="match status" value="1"/>
</dbReference>
<dbReference type="OrthoDB" id="10250441at2759"/>
<dbReference type="GeneID" id="30983657"/>
<dbReference type="GO" id="GO:0006629">
    <property type="term" value="P:lipid metabolic process"/>
    <property type="evidence" value="ECO:0007669"/>
    <property type="project" value="InterPro"/>
</dbReference>
<dbReference type="AlphaFoldDB" id="A0A1E4SMD8"/>
<name>A0A1E4SMD8_9ASCO</name>
<evidence type="ECO:0008006" key="4">
    <source>
        <dbReference type="Google" id="ProtNLM"/>
    </source>
</evidence>
<dbReference type="RefSeq" id="XP_020065699.1">
    <property type="nucleotide sequence ID" value="XM_020209521.1"/>
</dbReference>
<evidence type="ECO:0000313" key="2">
    <source>
        <dbReference type="EMBL" id="ODV80577.1"/>
    </source>
</evidence>
<keyword evidence="3" id="KW-1185">Reference proteome</keyword>
<feature type="region of interest" description="Disordered" evidence="1">
    <location>
        <begin position="1"/>
        <end position="67"/>
    </location>
</feature>
<dbReference type="InterPro" id="IPR029058">
    <property type="entry name" value="AB_hydrolase_fold"/>
</dbReference>
<dbReference type="PANTHER" id="PTHR11440">
    <property type="entry name" value="LECITHIN-CHOLESTEROL ACYLTRANSFERASE-RELATED"/>
    <property type="match status" value="1"/>
</dbReference>
<dbReference type="GO" id="GO:0008374">
    <property type="term" value="F:O-acyltransferase activity"/>
    <property type="evidence" value="ECO:0007669"/>
    <property type="project" value="InterPro"/>
</dbReference>
<organism evidence="2 3">
    <name type="scientific">Suhomyces tanzawaensis NRRL Y-17324</name>
    <dbReference type="NCBI Taxonomy" id="984487"/>
    <lineage>
        <taxon>Eukaryota</taxon>
        <taxon>Fungi</taxon>
        <taxon>Dikarya</taxon>
        <taxon>Ascomycota</taxon>
        <taxon>Saccharomycotina</taxon>
        <taxon>Pichiomycetes</taxon>
        <taxon>Debaryomycetaceae</taxon>
        <taxon>Suhomyces</taxon>
    </lineage>
</organism>
<dbReference type="EMBL" id="KV453910">
    <property type="protein sequence ID" value="ODV80577.1"/>
    <property type="molecule type" value="Genomic_DNA"/>
</dbReference>
<feature type="region of interest" description="Disordered" evidence="1">
    <location>
        <begin position="455"/>
        <end position="491"/>
    </location>
</feature>
<feature type="compositionally biased region" description="Low complexity" evidence="1">
    <location>
        <begin position="39"/>
        <end position="48"/>
    </location>
</feature>
<feature type="compositionally biased region" description="Acidic residues" evidence="1">
    <location>
        <begin position="27"/>
        <end position="37"/>
    </location>
</feature>
<feature type="compositionally biased region" description="Polar residues" evidence="1">
    <location>
        <begin position="1"/>
        <end position="20"/>
    </location>
</feature>
<evidence type="ECO:0000313" key="3">
    <source>
        <dbReference type="Proteomes" id="UP000094285"/>
    </source>
</evidence>
<dbReference type="Proteomes" id="UP000094285">
    <property type="component" value="Unassembled WGS sequence"/>
</dbReference>
<reference evidence="3" key="1">
    <citation type="submission" date="2016-05" db="EMBL/GenBank/DDBJ databases">
        <title>Comparative genomics of biotechnologically important yeasts.</title>
        <authorList>
            <consortium name="DOE Joint Genome Institute"/>
            <person name="Riley R."/>
            <person name="Haridas S."/>
            <person name="Wolfe K.H."/>
            <person name="Lopes M.R."/>
            <person name="Hittinger C.T."/>
            <person name="Goker M."/>
            <person name="Salamov A."/>
            <person name="Wisecaver J."/>
            <person name="Long T.M."/>
            <person name="Aerts A.L."/>
            <person name="Barry K."/>
            <person name="Choi C."/>
            <person name="Clum A."/>
            <person name="Coughlan A.Y."/>
            <person name="Deshpande S."/>
            <person name="Douglass A.P."/>
            <person name="Hanson S.J."/>
            <person name="Klenk H.-P."/>
            <person name="Labutti K."/>
            <person name="Lapidus A."/>
            <person name="Lindquist E."/>
            <person name="Lipzen A."/>
            <person name="Meier-Kolthoff J.P."/>
            <person name="Ohm R.A."/>
            <person name="Otillar R.P."/>
            <person name="Pangilinan J."/>
            <person name="Peng Y."/>
            <person name="Rokas A."/>
            <person name="Rosa C.A."/>
            <person name="Scheuner C."/>
            <person name="Sibirny A.A."/>
            <person name="Slot J.C."/>
            <person name="Stielow J.B."/>
            <person name="Sun H."/>
            <person name="Kurtzman C.P."/>
            <person name="Blackwell M."/>
            <person name="Grigoriev I.V."/>
            <person name="Jeffries T.W."/>
        </authorList>
    </citation>
    <scope>NUCLEOTIDE SEQUENCE [LARGE SCALE GENOMIC DNA]</scope>
    <source>
        <strain evidence="3">NRRL Y-17324</strain>
    </source>
</reference>
<protein>
    <recommendedName>
        <fullName evidence="4">Alpha/beta-hydrolase</fullName>
    </recommendedName>
</protein>
<dbReference type="SUPFAM" id="SSF53474">
    <property type="entry name" value="alpha/beta-Hydrolases"/>
    <property type="match status" value="1"/>
</dbReference>
<evidence type="ECO:0000256" key="1">
    <source>
        <dbReference type="SAM" id="MobiDB-lite"/>
    </source>
</evidence>
<gene>
    <name evidence="2" type="ORF">CANTADRAFT_47907</name>
</gene>
<proteinExistence type="predicted"/>
<accession>A0A1E4SMD8</accession>
<dbReference type="Gene3D" id="3.40.50.1820">
    <property type="entry name" value="alpha/beta hydrolase"/>
    <property type="match status" value="1"/>
</dbReference>
<sequence length="675" mass="75666">MSRPSFSASANKRLSKSDANSIVGGDSLEDVYDDDAAADAKPPVADPSKPADHQPKASSGTTEVPAKGDYNTAPKVFSFSLPFGGLSAVRSNLYRQFQSFKFDPHLPLLGSSQSSELDQLKQDMNLKLERQQSISTIEDATYFQKFKGTDNARLRAVKHSISANLNDILPGKPHKKSHERIFDEIDGNIVIMGGYRGSILRSRKTGKRVWIPIKAGFNLRKINLLIGPRPEDELKAMDLIYPDGVLKNIGPIDICKKLIKKLSANPKTNVKEYGYDWRLSADIASRQFEEFLEEMYRKTGKPTLVIAHSMGGLIAHGALNRNPKLFRSLVYVGVPSECLNILGPLRYGDSVILNDKILTYETNFMMRSGFIFLPLSGRVFVNTETKEYFDLDYFNPDTWVEYDLNPLVSSKRKLLEEQGHKSPIHLPVSESTGSIPIINSISNKLKHYRSISMNRKTRPSAVDEGSSNSSSQAGSPIRNPLSPKLHPKADSPSVPSFLSSFKTATSEDEVEEHFSFTFTEAYNYLADTLKRAKAYILSLDYIEELETEYPPLAMVYGNKVPSVRGSNVRDRQDIKDGNYYSFFYGHGDGVVHQRWLMPQRKGFDFYDDETGRGQIVGKFASERGHVNLMTDFNAMGKALSAVFEAEKSWKEKKARISGEFVQRARTLDSLMIKPV</sequence>